<evidence type="ECO:0000313" key="4">
    <source>
        <dbReference type="Proteomes" id="UP000305674"/>
    </source>
</evidence>
<sequence>MANGNTFKVRVGQRAPVSHRGDSTPLLTALEGHYSECRSGYCGACKTRLLDGRVRYLSTPMALVRGDEILPCCCVPETDLHLAPQ</sequence>
<dbReference type="InterPro" id="IPR012675">
    <property type="entry name" value="Beta-grasp_dom_sf"/>
</dbReference>
<dbReference type="PROSITE" id="PS00197">
    <property type="entry name" value="2FE2S_FER_1"/>
    <property type="match status" value="1"/>
</dbReference>
<proteinExistence type="predicted"/>
<feature type="domain" description="2Fe-2S ferredoxin-type" evidence="2">
    <location>
        <begin position="21"/>
        <end position="76"/>
    </location>
</feature>
<evidence type="ECO:0000313" key="3">
    <source>
        <dbReference type="EMBL" id="TKB50381.1"/>
    </source>
</evidence>
<dbReference type="SUPFAM" id="SSF54292">
    <property type="entry name" value="2Fe-2S ferredoxin-like"/>
    <property type="match status" value="1"/>
</dbReference>
<dbReference type="NCBIfam" id="NF007985">
    <property type="entry name" value="PRK10713.1"/>
    <property type="match status" value="1"/>
</dbReference>
<dbReference type="InterPro" id="IPR036010">
    <property type="entry name" value="2Fe-2S_ferredoxin-like_sf"/>
</dbReference>
<organism evidence="3 4">
    <name type="scientific">Ferrimonas sediminicola</name>
    <dbReference type="NCBI Taxonomy" id="2569538"/>
    <lineage>
        <taxon>Bacteria</taxon>
        <taxon>Pseudomonadati</taxon>
        <taxon>Pseudomonadota</taxon>
        <taxon>Gammaproteobacteria</taxon>
        <taxon>Alteromonadales</taxon>
        <taxon>Ferrimonadaceae</taxon>
        <taxon>Ferrimonas</taxon>
    </lineage>
</organism>
<dbReference type="InterPro" id="IPR001041">
    <property type="entry name" value="2Fe-2S_ferredoxin-type"/>
</dbReference>
<dbReference type="EMBL" id="SWCI01000002">
    <property type="protein sequence ID" value="TKB50381.1"/>
    <property type="molecule type" value="Genomic_DNA"/>
</dbReference>
<reference evidence="3 4" key="1">
    <citation type="submission" date="2019-04" db="EMBL/GenBank/DDBJ databases">
        <authorList>
            <person name="Hwang J.C."/>
        </authorList>
    </citation>
    <scope>NUCLEOTIDE SEQUENCE [LARGE SCALE GENOMIC DNA]</scope>
    <source>
        <strain evidence="3 4">IMCC35001</strain>
    </source>
</reference>
<dbReference type="AlphaFoldDB" id="A0A4U1BGQ5"/>
<dbReference type="OrthoDB" id="9796486at2"/>
<keyword evidence="4" id="KW-1185">Reference proteome</keyword>
<dbReference type="CDD" id="cd00207">
    <property type="entry name" value="fer2"/>
    <property type="match status" value="1"/>
</dbReference>
<dbReference type="Proteomes" id="UP000305674">
    <property type="component" value="Unassembled WGS sequence"/>
</dbReference>
<dbReference type="InterPro" id="IPR006058">
    <property type="entry name" value="2Fe2S_fd_BS"/>
</dbReference>
<gene>
    <name evidence="3" type="ORF">FCL40_04295</name>
</gene>
<comment type="caution">
    <text evidence="3">The sequence shown here is derived from an EMBL/GenBank/DDBJ whole genome shotgun (WGS) entry which is preliminary data.</text>
</comment>
<dbReference type="GO" id="GO:0051537">
    <property type="term" value="F:2 iron, 2 sulfur cluster binding"/>
    <property type="evidence" value="ECO:0007669"/>
    <property type="project" value="InterPro"/>
</dbReference>
<keyword evidence="1" id="KW-0830">Ubiquinone</keyword>
<evidence type="ECO:0000259" key="2">
    <source>
        <dbReference type="Pfam" id="PF00111"/>
    </source>
</evidence>
<evidence type="ECO:0000256" key="1">
    <source>
        <dbReference type="ARBA" id="ARBA00023075"/>
    </source>
</evidence>
<dbReference type="Gene3D" id="3.10.20.30">
    <property type="match status" value="1"/>
</dbReference>
<name>A0A4U1BGQ5_9GAMM</name>
<protein>
    <submittedName>
        <fullName evidence="3">2Fe-2S iron-sulfur cluster binding domain-containing protein</fullName>
    </submittedName>
</protein>
<dbReference type="RefSeq" id="WP_136851701.1">
    <property type="nucleotide sequence ID" value="NZ_SWCI01000002.1"/>
</dbReference>
<accession>A0A4U1BGQ5</accession>
<dbReference type="Pfam" id="PF00111">
    <property type="entry name" value="Fer2"/>
    <property type="match status" value="1"/>
</dbReference>